<dbReference type="CDD" id="cd00130">
    <property type="entry name" value="PAS"/>
    <property type="match status" value="1"/>
</dbReference>
<dbReference type="InterPro" id="IPR029787">
    <property type="entry name" value="Nucleotide_cyclase"/>
</dbReference>
<dbReference type="InterPro" id="IPR043128">
    <property type="entry name" value="Rev_trsase/Diguanyl_cyclase"/>
</dbReference>
<dbReference type="CDD" id="cd01949">
    <property type="entry name" value="GGDEF"/>
    <property type="match status" value="1"/>
</dbReference>
<evidence type="ECO:0008006" key="7">
    <source>
        <dbReference type="Google" id="ProtNLM"/>
    </source>
</evidence>
<dbReference type="CDD" id="cd01948">
    <property type="entry name" value="EAL"/>
    <property type="match status" value="1"/>
</dbReference>
<dbReference type="SUPFAM" id="SSF55073">
    <property type="entry name" value="Nucleotide cyclase"/>
    <property type="match status" value="1"/>
</dbReference>
<dbReference type="NCBIfam" id="TIGR00229">
    <property type="entry name" value="sensory_box"/>
    <property type="match status" value="1"/>
</dbReference>
<reference evidence="5" key="2">
    <citation type="submission" date="2020-09" db="EMBL/GenBank/DDBJ databases">
        <authorList>
            <person name="Sun Q."/>
            <person name="Zhou Y."/>
        </authorList>
    </citation>
    <scope>NUCLEOTIDE SEQUENCE</scope>
    <source>
        <strain evidence="5">CGMCC 4.7308</strain>
    </source>
</reference>
<dbReference type="InterPro" id="IPR035965">
    <property type="entry name" value="PAS-like_dom_sf"/>
</dbReference>
<evidence type="ECO:0000256" key="1">
    <source>
        <dbReference type="SAM" id="Coils"/>
    </source>
</evidence>
<name>A0A917WI52_9ACTN</name>
<dbReference type="InterPro" id="IPR000014">
    <property type="entry name" value="PAS"/>
</dbReference>
<dbReference type="Proteomes" id="UP000655208">
    <property type="component" value="Unassembled WGS sequence"/>
</dbReference>
<organism evidence="5 6">
    <name type="scientific">Nakamurella endophytica</name>
    <dbReference type="NCBI Taxonomy" id="1748367"/>
    <lineage>
        <taxon>Bacteria</taxon>
        <taxon>Bacillati</taxon>
        <taxon>Actinomycetota</taxon>
        <taxon>Actinomycetes</taxon>
        <taxon>Nakamurellales</taxon>
        <taxon>Nakamurellaceae</taxon>
        <taxon>Nakamurella</taxon>
    </lineage>
</organism>
<dbReference type="Gene3D" id="3.30.450.20">
    <property type="entry name" value="PAS domain"/>
    <property type="match status" value="1"/>
</dbReference>
<dbReference type="InterPro" id="IPR001633">
    <property type="entry name" value="EAL_dom"/>
</dbReference>
<reference evidence="5" key="1">
    <citation type="journal article" date="2014" name="Int. J. Syst. Evol. Microbiol.">
        <title>Complete genome sequence of Corynebacterium casei LMG S-19264T (=DSM 44701T), isolated from a smear-ripened cheese.</title>
        <authorList>
            <consortium name="US DOE Joint Genome Institute (JGI-PGF)"/>
            <person name="Walter F."/>
            <person name="Albersmeier A."/>
            <person name="Kalinowski J."/>
            <person name="Ruckert C."/>
        </authorList>
    </citation>
    <scope>NUCLEOTIDE SEQUENCE</scope>
    <source>
        <strain evidence="5">CGMCC 4.7308</strain>
    </source>
</reference>
<dbReference type="SMART" id="SM00267">
    <property type="entry name" value="GGDEF"/>
    <property type="match status" value="1"/>
</dbReference>
<dbReference type="InterPro" id="IPR035919">
    <property type="entry name" value="EAL_sf"/>
</dbReference>
<dbReference type="RefSeq" id="WP_229674402.1">
    <property type="nucleotide sequence ID" value="NZ_BMNA01000004.1"/>
</dbReference>
<accession>A0A917WI52</accession>
<dbReference type="SUPFAM" id="SSF141868">
    <property type="entry name" value="EAL domain-like"/>
    <property type="match status" value="1"/>
</dbReference>
<proteinExistence type="predicted"/>
<dbReference type="PANTHER" id="PTHR44757">
    <property type="entry name" value="DIGUANYLATE CYCLASE DGCP"/>
    <property type="match status" value="1"/>
</dbReference>
<evidence type="ECO:0000259" key="4">
    <source>
        <dbReference type="PROSITE" id="PS50887"/>
    </source>
</evidence>
<dbReference type="NCBIfam" id="TIGR00254">
    <property type="entry name" value="GGDEF"/>
    <property type="match status" value="1"/>
</dbReference>
<dbReference type="EMBL" id="BMNA01000004">
    <property type="protein sequence ID" value="GGM05903.1"/>
    <property type="molecule type" value="Genomic_DNA"/>
</dbReference>
<dbReference type="InterPro" id="IPR052155">
    <property type="entry name" value="Biofilm_reg_signaling"/>
</dbReference>
<evidence type="ECO:0000313" key="6">
    <source>
        <dbReference type="Proteomes" id="UP000655208"/>
    </source>
</evidence>
<gene>
    <name evidence="5" type="ORF">GCM10011594_27670</name>
</gene>
<dbReference type="AlphaFoldDB" id="A0A917WI52"/>
<evidence type="ECO:0000259" key="3">
    <source>
        <dbReference type="PROSITE" id="PS50883"/>
    </source>
</evidence>
<dbReference type="Pfam" id="PF00563">
    <property type="entry name" value="EAL"/>
    <property type="match status" value="1"/>
</dbReference>
<dbReference type="SMART" id="SM00052">
    <property type="entry name" value="EAL"/>
    <property type="match status" value="1"/>
</dbReference>
<comment type="caution">
    <text evidence="5">The sequence shown here is derived from an EMBL/GenBank/DDBJ whole genome shotgun (WGS) entry which is preliminary data.</text>
</comment>
<dbReference type="PROSITE" id="PS50883">
    <property type="entry name" value="EAL"/>
    <property type="match status" value="1"/>
</dbReference>
<dbReference type="Gene3D" id="3.20.20.450">
    <property type="entry name" value="EAL domain"/>
    <property type="match status" value="1"/>
</dbReference>
<feature type="coiled-coil region" evidence="1">
    <location>
        <begin position="128"/>
        <end position="155"/>
    </location>
</feature>
<feature type="domain" description="PAS" evidence="2">
    <location>
        <begin position="11"/>
        <end position="55"/>
    </location>
</feature>
<dbReference type="PROSITE" id="PS50887">
    <property type="entry name" value="GGDEF"/>
    <property type="match status" value="1"/>
</dbReference>
<protein>
    <recommendedName>
        <fullName evidence="7">EAL domain-containing protein</fullName>
    </recommendedName>
</protein>
<dbReference type="Gene3D" id="3.30.70.270">
    <property type="match status" value="1"/>
</dbReference>
<feature type="domain" description="GGDEF" evidence="4">
    <location>
        <begin position="190"/>
        <end position="322"/>
    </location>
</feature>
<evidence type="ECO:0000259" key="2">
    <source>
        <dbReference type="PROSITE" id="PS50112"/>
    </source>
</evidence>
<keyword evidence="1" id="KW-0175">Coiled coil</keyword>
<feature type="domain" description="EAL" evidence="3">
    <location>
        <begin position="330"/>
        <end position="584"/>
    </location>
</feature>
<evidence type="ECO:0000313" key="5">
    <source>
        <dbReference type="EMBL" id="GGM05903.1"/>
    </source>
</evidence>
<dbReference type="PANTHER" id="PTHR44757:SF2">
    <property type="entry name" value="BIOFILM ARCHITECTURE MAINTENANCE PROTEIN MBAA"/>
    <property type="match status" value="1"/>
</dbReference>
<dbReference type="Pfam" id="PF00990">
    <property type="entry name" value="GGDEF"/>
    <property type="match status" value="1"/>
</dbReference>
<dbReference type="InterPro" id="IPR000160">
    <property type="entry name" value="GGDEF_dom"/>
</dbReference>
<dbReference type="SUPFAM" id="SSF55785">
    <property type="entry name" value="PYP-like sensor domain (PAS domain)"/>
    <property type="match status" value="1"/>
</dbReference>
<dbReference type="PROSITE" id="PS50112">
    <property type="entry name" value="PAS"/>
    <property type="match status" value="1"/>
</dbReference>
<dbReference type="Pfam" id="PF13426">
    <property type="entry name" value="PAS_9"/>
    <property type="match status" value="1"/>
</dbReference>
<keyword evidence="6" id="KW-1185">Reference proteome</keyword>
<dbReference type="FunFam" id="3.20.20.450:FF:000001">
    <property type="entry name" value="Cyclic di-GMP phosphodiesterase yahA"/>
    <property type="match status" value="1"/>
</dbReference>
<dbReference type="SMART" id="SM00091">
    <property type="entry name" value="PAS"/>
    <property type="match status" value="1"/>
</dbReference>
<sequence>MTPLAPVSVPSAAAYEQLFQQAPCAYLLTGDDGRIGWVNETFLRWTGYERSEVIGTPLPKLFPIGDQILYSTHGQPLLAMVGAVAEVAVEVVGRDGARRPALLSAARTAATDDLPATVRVIIFSAHERRRYERELLAARRAAERSESQRVDAEADLHHLALHDSLTGLLNRAALTGYLQAQFDGSGPLRPGLALAFIDLDHFKSVNDSLGHRAGDELLLTVADRLRGAVRGTAVTARLSGDEFVVVDAVTEPARIGEFAQRLLSVLNEPVLIDGVEVVPSASIGIAFAGQDTRTPERLLRHADIAMYRAKVSGRNSWQVHPQHNDPAADRLRRVGELRHGIERGELVLHYQPRIELDGGAVHSAEALVRWQHPTRGLLSPGEFIELAEDSGLVRELGAWVLEAAVAEAAGWQPVAGRRLGVAVNLSPRQLGDRNMVRLVTDALQRHRLDPSLLTLEITETALMLDPDAALRSLQALARLGVVLAVDDFGTGYSSLTYLKRFPIDELKIDQSFVAGLGVSDGDEAIVASCVQLAHAIGIHAVAEGVETDAQRASLAALGCDLAQGYLYSRPVPVDEFLRWCAAQG</sequence>